<evidence type="ECO:0000256" key="7">
    <source>
        <dbReference type="ARBA" id="ARBA00023136"/>
    </source>
</evidence>
<evidence type="ECO:0000256" key="4">
    <source>
        <dbReference type="ARBA" id="ARBA00022519"/>
    </source>
</evidence>
<evidence type="ECO:0000259" key="11">
    <source>
        <dbReference type="Pfam" id="PF01478"/>
    </source>
</evidence>
<keyword evidence="4" id="KW-0997">Cell inner membrane</keyword>
<dbReference type="PRINTS" id="PR00864">
    <property type="entry name" value="PREPILNPTASE"/>
</dbReference>
<feature type="domain" description="Prepilin peptidase A24 N-terminal" evidence="12">
    <location>
        <begin position="8"/>
        <end position="91"/>
    </location>
</feature>
<feature type="transmembrane region" description="Helical" evidence="10">
    <location>
        <begin position="171"/>
        <end position="192"/>
    </location>
</feature>
<keyword evidence="9" id="KW-0808">Transferase</keyword>
<feature type="transmembrane region" description="Helical" evidence="10">
    <location>
        <begin position="111"/>
        <end position="129"/>
    </location>
</feature>
<feature type="domain" description="Prepilin type IV endopeptidase peptidase" evidence="11">
    <location>
        <begin position="119"/>
        <end position="233"/>
    </location>
</feature>
<keyword evidence="3" id="KW-1003">Cell membrane</keyword>
<dbReference type="EC" id="2.1.1.-" evidence="9"/>
<comment type="subcellular location">
    <subcellularLocation>
        <location evidence="1">Cell inner membrane</location>
        <topology evidence="1">Multi-pass membrane protein</topology>
    </subcellularLocation>
    <subcellularLocation>
        <location evidence="9">Cell membrane</location>
        <topology evidence="9">Multi-pass membrane protein</topology>
    </subcellularLocation>
</comment>
<dbReference type="GO" id="GO:0004190">
    <property type="term" value="F:aspartic-type endopeptidase activity"/>
    <property type="evidence" value="ECO:0007669"/>
    <property type="project" value="UniProtKB-EC"/>
</dbReference>
<evidence type="ECO:0000256" key="1">
    <source>
        <dbReference type="ARBA" id="ARBA00004429"/>
    </source>
</evidence>
<evidence type="ECO:0000259" key="12">
    <source>
        <dbReference type="Pfam" id="PF06750"/>
    </source>
</evidence>
<keyword evidence="7 10" id="KW-0472">Membrane</keyword>
<feature type="transmembrane region" description="Helical" evidence="10">
    <location>
        <begin position="204"/>
        <end position="237"/>
    </location>
</feature>
<dbReference type="PANTHER" id="PTHR30487:SF0">
    <property type="entry name" value="PREPILIN LEADER PEPTIDASE_N-METHYLTRANSFERASE-RELATED"/>
    <property type="match status" value="1"/>
</dbReference>
<keyword evidence="9" id="KW-0511">Multifunctional enzyme</keyword>
<dbReference type="GO" id="GO:0032259">
    <property type="term" value="P:methylation"/>
    <property type="evidence" value="ECO:0007669"/>
    <property type="project" value="UniProtKB-KW"/>
</dbReference>
<evidence type="ECO:0000256" key="8">
    <source>
        <dbReference type="RuleBase" id="RU003793"/>
    </source>
</evidence>
<keyword evidence="6 10" id="KW-1133">Transmembrane helix</keyword>
<evidence type="ECO:0000256" key="3">
    <source>
        <dbReference type="ARBA" id="ARBA00022475"/>
    </source>
</evidence>
<evidence type="ECO:0000313" key="13">
    <source>
        <dbReference type="EMBL" id="KKS09317.1"/>
    </source>
</evidence>
<dbReference type="GO" id="GO:0006465">
    <property type="term" value="P:signal peptide processing"/>
    <property type="evidence" value="ECO:0007669"/>
    <property type="project" value="TreeGrafter"/>
</dbReference>
<keyword evidence="9" id="KW-0645">Protease</keyword>
<dbReference type="InterPro" id="IPR050882">
    <property type="entry name" value="Prepilin_peptidase/N-MTase"/>
</dbReference>
<dbReference type="Proteomes" id="UP000033869">
    <property type="component" value="Unassembled WGS sequence"/>
</dbReference>
<sequence length="278" mass="30743">MIIFAITFGLITGSFLNAYEYRKRTKTKNVWHGRSFCPKCKHKLGAMDLFPVLSYLLLQGRCRYCKKPISTQYPIVEMVAAALFGLIYWHFFPSNLLNPIDFSSQDILLKSLGTLAWFYFASVLILVVISDLKEMIIPDEVVLPAIVVAFIYGLIASTLGGLESGYLVSRLGMQLIAGIVGSGFFYSMIVVSKGKWMGGGDVKLAAFMGFALGWPLIFIALLLAFILGSIFGIAIIVLRQKKFADAIPFGPFLAAGTVLAILWGNVVLTWYLDKLILL</sequence>
<dbReference type="GO" id="GO:0008168">
    <property type="term" value="F:methyltransferase activity"/>
    <property type="evidence" value="ECO:0007669"/>
    <property type="project" value="UniProtKB-KW"/>
</dbReference>
<dbReference type="Gene3D" id="1.20.120.1220">
    <property type="match status" value="1"/>
</dbReference>
<reference evidence="13 14" key="1">
    <citation type="journal article" date="2015" name="Nature">
        <title>rRNA introns, odd ribosomes, and small enigmatic genomes across a large radiation of phyla.</title>
        <authorList>
            <person name="Brown C.T."/>
            <person name="Hug L.A."/>
            <person name="Thomas B.C."/>
            <person name="Sharon I."/>
            <person name="Castelle C.J."/>
            <person name="Singh A."/>
            <person name="Wilkins M.J."/>
            <person name="Williams K.H."/>
            <person name="Banfield J.F."/>
        </authorList>
    </citation>
    <scope>NUCLEOTIDE SEQUENCE [LARGE SCALE GENOMIC DNA]</scope>
</reference>
<dbReference type="EC" id="3.4.23.43" evidence="9"/>
<comment type="caution">
    <text evidence="13">The sequence shown here is derived from an EMBL/GenBank/DDBJ whole genome shotgun (WGS) entry which is preliminary data.</text>
</comment>
<keyword evidence="9" id="KW-0489">Methyltransferase</keyword>
<evidence type="ECO:0000256" key="5">
    <source>
        <dbReference type="ARBA" id="ARBA00022692"/>
    </source>
</evidence>
<gene>
    <name evidence="13" type="ORF">UU65_C0002G0095</name>
</gene>
<dbReference type="EMBL" id="LCBL01000002">
    <property type="protein sequence ID" value="KKS09317.1"/>
    <property type="molecule type" value="Genomic_DNA"/>
</dbReference>
<keyword evidence="5 9" id="KW-0812">Transmembrane</keyword>
<dbReference type="InterPro" id="IPR000045">
    <property type="entry name" value="Prepilin_IV_endopep_pep"/>
</dbReference>
<comment type="catalytic activity">
    <reaction evidence="9">
        <text>Typically cleaves a -Gly-|-Phe- bond to release an N-terminal, basic peptide of 5-8 residues from type IV prepilin, and then N-methylates the new N-terminal amino group, the methyl donor being S-adenosyl-L-methionine.</text>
        <dbReference type="EC" id="3.4.23.43"/>
    </reaction>
</comment>
<dbReference type="AlphaFoldDB" id="A0A0G0WB72"/>
<protein>
    <recommendedName>
        <fullName evidence="9">Prepilin leader peptidase/N-methyltransferase</fullName>
        <ecNumber evidence="9">2.1.1.-</ecNumber>
        <ecNumber evidence="9">3.4.23.43</ecNumber>
    </recommendedName>
</protein>
<comment type="function">
    <text evidence="9">Plays an essential role in type IV pili and type II pseudopili formation by proteolytically removing the leader sequence from substrate proteins and subsequently monomethylating the alpha-amino group of the newly exposed N-terminal phenylalanine.</text>
</comment>
<dbReference type="InterPro" id="IPR014032">
    <property type="entry name" value="Peptidase_A24A_bac"/>
</dbReference>
<name>A0A0G0WB72_UNCC2</name>
<evidence type="ECO:0000256" key="9">
    <source>
        <dbReference type="RuleBase" id="RU003794"/>
    </source>
</evidence>
<evidence type="ECO:0000256" key="6">
    <source>
        <dbReference type="ARBA" id="ARBA00022989"/>
    </source>
</evidence>
<dbReference type="Pfam" id="PF06750">
    <property type="entry name" value="A24_N_bact"/>
    <property type="match status" value="1"/>
</dbReference>
<dbReference type="GO" id="GO:0005886">
    <property type="term" value="C:plasma membrane"/>
    <property type="evidence" value="ECO:0007669"/>
    <property type="project" value="UniProtKB-SubCell"/>
</dbReference>
<evidence type="ECO:0000313" key="14">
    <source>
        <dbReference type="Proteomes" id="UP000033869"/>
    </source>
</evidence>
<accession>A0A0G0WB72</accession>
<feature type="transmembrane region" description="Helical" evidence="10">
    <location>
        <begin position="70"/>
        <end position="91"/>
    </location>
</feature>
<feature type="transmembrane region" description="Helical" evidence="10">
    <location>
        <begin position="141"/>
        <end position="159"/>
    </location>
</feature>
<evidence type="ECO:0000256" key="2">
    <source>
        <dbReference type="ARBA" id="ARBA00005801"/>
    </source>
</evidence>
<comment type="similarity">
    <text evidence="2 8">Belongs to the peptidase A24 family.</text>
</comment>
<dbReference type="InterPro" id="IPR010627">
    <property type="entry name" value="Prepilin_pept_A24_N"/>
</dbReference>
<keyword evidence="9" id="KW-0378">Hydrolase</keyword>
<dbReference type="Pfam" id="PF01478">
    <property type="entry name" value="Peptidase_A24"/>
    <property type="match status" value="1"/>
</dbReference>
<dbReference type="PANTHER" id="PTHR30487">
    <property type="entry name" value="TYPE 4 PREPILIN-LIKE PROTEINS LEADER PEPTIDE-PROCESSING ENZYME"/>
    <property type="match status" value="1"/>
</dbReference>
<evidence type="ECO:0000256" key="10">
    <source>
        <dbReference type="SAM" id="Phobius"/>
    </source>
</evidence>
<proteinExistence type="inferred from homology"/>
<feature type="transmembrane region" description="Helical" evidence="10">
    <location>
        <begin position="249"/>
        <end position="272"/>
    </location>
</feature>
<organism evidence="13 14">
    <name type="scientific">candidate division CPR2 bacterium GW2011_GWC1_41_48</name>
    <dbReference type="NCBI Taxonomy" id="1618344"/>
    <lineage>
        <taxon>Bacteria</taxon>
        <taxon>Bacteria division CPR2</taxon>
    </lineage>
</organism>